<accession>A0A844QLN3</accession>
<feature type="domain" description="NusG-like N-terminal" evidence="2">
    <location>
        <begin position="8"/>
        <end position="110"/>
    </location>
</feature>
<protein>
    <recommendedName>
        <fullName evidence="2">NusG-like N-terminal domain-containing protein</fullName>
    </recommendedName>
</protein>
<comment type="caution">
    <text evidence="3">The sequence shown here is derived from an EMBL/GenBank/DDBJ whole genome shotgun (WGS) entry which is preliminary data.</text>
</comment>
<proteinExistence type="predicted"/>
<dbReference type="AlphaFoldDB" id="A0A844QLN3"/>
<gene>
    <name evidence="3" type="ORF">GN330_16555</name>
</gene>
<dbReference type="RefSeq" id="WP_156713838.1">
    <property type="nucleotide sequence ID" value="NZ_WPHG01000004.1"/>
</dbReference>
<sequence>MKAVIDLTMVWYAVRTAIKGEQIAADNLRKSGFAVYLPRQRIERWNKRSNTYRLIERPLLLRYLFVGLPPAAQHFGFVRACNGVERLLGDEADHPIAVDAKDVEAIYLAEVDMQFDDTRAASKHRAVSLDRQFPSGATVLVNKLENILHGVSATVVRTNGEDRIQIDLGPLGSPWVKPAEIVALKQG</sequence>
<dbReference type="GO" id="GO:0006354">
    <property type="term" value="P:DNA-templated transcription elongation"/>
    <property type="evidence" value="ECO:0007669"/>
    <property type="project" value="InterPro"/>
</dbReference>
<dbReference type="Pfam" id="PF02357">
    <property type="entry name" value="NusG"/>
    <property type="match status" value="1"/>
</dbReference>
<keyword evidence="4" id="KW-1185">Reference proteome</keyword>
<reference evidence="3 4" key="1">
    <citation type="submission" date="2019-12" db="EMBL/GenBank/DDBJ databases">
        <title>Nitratireductor arenosus sp. nov., Isolated from sea sand, Jeju island, South Korea.</title>
        <authorList>
            <person name="Kim W."/>
        </authorList>
    </citation>
    <scope>NUCLEOTIDE SEQUENCE [LARGE SCALE GENOMIC DNA]</scope>
    <source>
        <strain evidence="3 4">CAU 1489</strain>
    </source>
</reference>
<dbReference type="SUPFAM" id="SSF82679">
    <property type="entry name" value="N-utilization substance G protein NusG, N-terminal domain"/>
    <property type="match status" value="1"/>
</dbReference>
<organism evidence="3 4">
    <name type="scientific">Nitratireductor arenosus</name>
    <dbReference type="NCBI Taxonomy" id="2682096"/>
    <lineage>
        <taxon>Bacteria</taxon>
        <taxon>Pseudomonadati</taxon>
        <taxon>Pseudomonadota</taxon>
        <taxon>Alphaproteobacteria</taxon>
        <taxon>Hyphomicrobiales</taxon>
        <taxon>Phyllobacteriaceae</taxon>
        <taxon>Nitratireductor</taxon>
    </lineage>
</organism>
<evidence type="ECO:0000259" key="2">
    <source>
        <dbReference type="SMART" id="SM00738"/>
    </source>
</evidence>
<dbReference type="EMBL" id="WPHG01000004">
    <property type="protein sequence ID" value="MVA98860.1"/>
    <property type="molecule type" value="Genomic_DNA"/>
</dbReference>
<keyword evidence="1" id="KW-0804">Transcription</keyword>
<evidence type="ECO:0000313" key="4">
    <source>
        <dbReference type="Proteomes" id="UP000463224"/>
    </source>
</evidence>
<dbReference type="InterPro" id="IPR036735">
    <property type="entry name" value="NGN_dom_sf"/>
</dbReference>
<evidence type="ECO:0000313" key="3">
    <source>
        <dbReference type="EMBL" id="MVA98860.1"/>
    </source>
</evidence>
<evidence type="ECO:0000256" key="1">
    <source>
        <dbReference type="ARBA" id="ARBA00023163"/>
    </source>
</evidence>
<name>A0A844QLN3_9HYPH</name>
<dbReference type="Gene3D" id="3.30.70.940">
    <property type="entry name" value="NusG, N-terminal domain"/>
    <property type="match status" value="1"/>
</dbReference>
<dbReference type="Proteomes" id="UP000463224">
    <property type="component" value="Unassembled WGS sequence"/>
</dbReference>
<dbReference type="SMART" id="SM00738">
    <property type="entry name" value="NGN"/>
    <property type="match status" value="1"/>
</dbReference>
<dbReference type="InterPro" id="IPR006645">
    <property type="entry name" value="NGN-like_dom"/>
</dbReference>